<dbReference type="GO" id="GO:0031411">
    <property type="term" value="C:gas vesicle"/>
    <property type="evidence" value="ECO:0007669"/>
    <property type="project" value="UniProtKB-SubCell"/>
</dbReference>
<evidence type="ECO:0000256" key="1">
    <source>
        <dbReference type="ARBA" id="ARBA00022987"/>
    </source>
</evidence>
<dbReference type="AlphaFoldDB" id="A0A563ERV4"/>
<protein>
    <submittedName>
        <fullName evidence="4">GvpL/GvpF family gas vesicle protein</fullName>
    </submittedName>
</protein>
<gene>
    <name evidence="4" type="ORF">FKR81_20075</name>
</gene>
<evidence type="ECO:0000313" key="5">
    <source>
        <dbReference type="Proteomes" id="UP000316639"/>
    </source>
</evidence>
<sequence>MSCGLYAYAITRDRLADLAGPWLISYQGLALVVAEVDLDRFTGIEADEPAEDGPLAVLVREHDAVVRAVFQHEPVLPLRFGTVLDGADAALRLLRARHEEALAWLDRVEGRREWGVRVRAAAEPEPVDLDSVSGTGYLALRRQRLTAAEDARRSAEAVHQALTRRAADSTCRDHASDLLLEAAYLVDTENEDDFHAEIGRLAGELGQPVEITGPWPPYSFTNVEFADA</sequence>
<dbReference type="RefSeq" id="WP_146353637.1">
    <property type="nucleotide sequence ID" value="NZ_VOBR01000012.1"/>
</dbReference>
<comment type="similarity">
    <text evidence="3">Belongs to the gas vesicle GvpF/GvpL family.</text>
</comment>
<comment type="subcellular location">
    <subcellularLocation>
        <location evidence="2">Gas vesicle</location>
    </subcellularLocation>
</comment>
<accession>A0A563ERV4</accession>
<dbReference type="EMBL" id="VOBR01000012">
    <property type="protein sequence ID" value="TWP50475.1"/>
    <property type="molecule type" value="Genomic_DNA"/>
</dbReference>
<dbReference type="PANTHER" id="PTHR36852:SF1">
    <property type="entry name" value="PROTEIN GVPL 2"/>
    <property type="match status" value="1"/>
</dbReference>
<dbReference type="PANTHER" id="PTHR36852">
    <property type="entry name" value="PROTEIN GVPL 2"/>
    <property type="match status" value="1"/>
</dbReference>
<organism evidence="4 5">
    <name type="scientific">Lentzea tibetensis</name>
    <dbReference type="NCBI Taxonomy" id="2591470"/>
    <lineage>
        <taxon>Bacteria</taxon>
        <taxon>Bacillati</taxon>
        <taxon>Actinomycetota</taxon>
        <taxon>Actinomycetes</taxon>
        <taxon>Pseudonocardiales</taxon>
        <taxon>Pseudonocardiaceae</taxon>
        <taxon>Lentzea</taxon>
    </lineage>
</organism>
<evidence type="ECO:0000256" key="3">
    <source>
        <dbReference type="ARBA" id="ARBA00035643"/>
    </source>
</evidence>
<dbReference type="OrthoDB" id="146444at2"/>
<dbReference type="GO" id="GO:0031412">
    <property type="term" value="P:gas vesicle organization"/>
    <property type="evidence" value="ECO:0007669"/>
    <property type="project" value="InterPro"/>
</dbReference>
<proteinExistence type="inferred from homology"/>
<evidence type="ECO:0000256" key="2">
    <source>
        <dbReference type="ARBA" id="ARBA00035108"/>
    </source>
</evidence>
<keyword evidence="5" id="KW-1185">Reference proteome</keyword>
<name>A0A563ERV4_9PSEU</name>
<evidence type="ECO:0000313" key="4">
    <source>
        <dbReference type="EMBL" id="TWP50475.1"/>
    </source>
</evidence>
<reference evidence="4 5" key="1">
    <citation type="submission" date="2019-07" db="EMBL/GenBank/DDBJ databases">
        <title>Lentzea xizangensis sp. nov., isolated from Qinghai-Tibetan Plateau Soils.</title>
        <authorList>
            <person name="Huang J."/>
        </authorList>
    </citation>
    <scope>NUCLEOTIDE SEQUENCE [LARGE SCALE GENOMIC DNA]</scope>
    <source>
        <strain evidence="4 5">FXJ1.1311</strain>
    </source>
</reference>
<dbReference type="Pfam" id="PF06386">
    <property type="entry name" value="GvpL_GvpF"/>
    <property type="match status" value="1"/>
</dbReference>
<dbReference type="Proteomes" id="UP000316639">
    <property type="component" value="Unassembled WGS sequence"/>
</dbReference>
<dbReference type="InterPro" id="IPR009430">
    <property type="entry name" value="GvpL/GvpF"/>
</dbReference>
<comment type="caution">
    <text evidence="4">The sequence shown here is derived from an EMBL/GenBank/DDBJ whole genome shotgun (WGS) entry which is preliminary data.</text>
</comment>
<keyword evidence="1" id="KW-0304">Gas vesicle</keyword>